<keyword evidence="2 10" id="KW-0812">Transmembrane</keyword>
<dbReference type="InterPro" id="IPR018303">
    <property type="entry name" value="ATPase_P-typ_P_site"/>
</dbReference>
<dbReference type="Gene3D" id="2.70.150.10">
    <property type="entry name" value="Calcium-transporting ATPase, cytoplasmic transduction domain A"/>
    <property type="match status" value="1"/>
</dbReference>
<evidence type="ECO:0000256" key="9">
    <source>
        <dbReference type="SAM" id="MobiDB-lite"/>
    </source>
</evidence>
<dbReference type="InterPro" id="IPR044492">
    <property type="entry name" value="P_typ_ATPase_HD_dom"/>
</dbReference>
<feature type="region of interest" description="Disordered" evidence="9">
    <location>
        <begin position="897"/>
        <end position="928"/>
    </location>
</feature>
<feature type="domain" description="Cation-transporting P-type ATPase N-terminal" evidence="11">
    <location>
        <begin position="29"/>
        <end position="102"/>
    </location>
</feature>
<feature type="transmembrane region" description="Helical" evidence="10">
    <location>
        <begin position="710"/>
        <end position="732"/>
    </location>
</feature>
<dbReference type="InterPro" id="IPR023214">
    <property type="entry name" value="HAD_sf"/>
</dbReference>
<feature type="compositionally biased region" description="Basic and acidic residues" evidence="9">
    <location>
        <begin position="9"/>
        <end position="19"/>
    </location>
</feature>
<dbReference type="SUPFAM" id="SSF56784">
    <property type="entry name" value="HAD-like"/>
    <property type="match status" value="1"/>
</dbReference>
<dbReference type="Pfam" id="PF00690">
    <property type="entry name" value="Cation_ATPase_N"/>
    <property type="match status" value="1"/>
</dbReference>
<keyword evidence="7 10" id="KW-0472">Membrane</keyword>
<evidence type="ECO:0000256" key="8">
    <source>
        <dbReference type="ARBA" id="ARBA00049360"/>
    </source>
</evidence>
<dbReference type="SFLD" id="SFLDS00003">
    <property type="entry name" value="Haloacid_Dehalogenase"/>
    <property type="match status" value="1"/>
</dbReference>
<dbReference type="Gene3D" id="3.40.50.1000">
    <property type="entry name" value="HAD superfamily/HAD-like"/>
    <property type="match status" value="1"/>
</dbReference>
<dbReference type="InterPro" id="IPR023298">
    <property type="entry name" value="ATPase_P-typ_TM_dom_sf"/>
</dbReference>
<comment type="caution">
    <text evidence="12">The sequence shown here is derived from an EMBL/GenBank/DDBJ whole genome shotgun (WGS) entry which is preliminary data.</text>
</comment>
<proteinExistence type="predicted"/>
<feature type="transmembrane region" description="Helical" evidence="10">
    <location>
        <begin position="834"/>
        <end position="853"/>
    </location>
</feature>
<dbReference type="NCBIfam" id="TIGR01494">
    <property type="entry name" value="ATPase_P-type"/>
    <property type="match status" value="1"/>
</dbReference>
<dbReference type="GO" id="GO:0005886">
    <property type="term" value="C:plasma membrane"/>
    <property type="evidence" value="ECO:0007669"/>
    <property type="project" value="UniProtKB-SubCell"/>
</dbReference>
<comment type="catalytic activity">
    <reaction evidence="8">
        <text>ATP + H2O = ADP + phosphate + H(+)</text>
        <dbReference type="Rhea" id="RHEA:13065"/>
        <dbReference type="ChEBI" id="CHEBI:15377"/>
        <dbReference type="ChEBI" id="CHEBI:15378"/>
        <dbReference type="ChEBI" id="CHEBI:30616"/>
        <dbReference type="ChEBI" id="CHEBI:43474"/>
        <dbReference type="ChEBI" id="CHEBI:456216"/>
    </reaction>
</comment>
<keyword evidence="6 10" id="KW-1133">Transmembrane helix</keyword>
<dbReference type="AlphaFoldDB" id="A0A367F7A7"/>
<dbReference type="SFLD" id="SFLDF00027">
    <property type="entry name" value="p-type_atpase"/>
    <property type="match status" value="1"/>
</dbReference>
<evidence type="ECO:0000256" key="3">
    <source>
        <dbReference type="ARBA" id="ARBA00022741"/>
    </source>
</evidence>
<evidence type="ECO:0000259" key="11">
    <source>
        <dbReference type="SMART" id="SM00831"/>
    </source>
</evidence>
<dbReference type="SUPFAM" id="SSF81653">
    <property type="entry name" value="Calcium ATPase, transduction domain A"/>
    <property type="match status" value="1"/>
</dbReference>
<evidence type="ECO:0000256" key="4">
    <source>
        <dbReference type="ARBA" id="ARBA00022840"/>
    </source>
</evidence>
<dbReference type="Gene3D" id="1.20.1110.10">
    <property type="entry name" value="Calcium-transporting ATPase, transmembrane domain"/>
    <property type="match status" value="1"/>
</dbReference>
<keyword evidence="13" id="KW-1185">Reference proteome</keyword>
<evidence type="ECO:0000256" key="6">
    <source>
        <dbReference type="ARBA" id="ARBA00022989"/>
    </source>
</evidence>
<dbReference type="InterPro" id="IPR023299">
    <property type="entry name" value="ATPase_P-typ_cyto_dom_N"/>
</dbReference>
<dbReference type="InterPro" id="IPR008250">
    <property type="entry name" value="ATPase_P-typ_transduc_dom_A_sf"/>
</dbReference>
<evidence type="ECO:0000256" key="2">
    <source>
        <dbReference type="ARBA" id="ARBA00022692"/>
    </source>
</evidence>
<dbReference type="OrthoDB" id="9814270at2"/>
<gene>
    <name evidence="12" type="ORF">DQ392_00745</name>
</gene>
<dbReference type="PRINTS" id="PR00119">
    <property type="entry name" value="CATATPASE"/>
</dbReference>
<dbReference type="Pfam" id="PF00122">
    <property type="entry name" value="E1-E2_ATPase"/>
    <property type="match status" value="1"/>
</dbReference>
<feature type="region of interest" description="Disordered" evidence="9">
    <location>
        <begin position="1"/>
        <end position="20"/>
    </location>
</feature>
<keyword evidence="5" id="KW-1278">Translocase</keyword>
<dbReference type="InterPro" id="IPR036412">
    <property type="entry name" value="HAD-like_sf"/>
</dbReference>
<dbReference type="Pfam" id="PF00689">
    <property type="entry name" value="Cation_ATPase_C"/>
    <property type="match status" value="1"/>
</dbReference>
<dbReference type="SFLD" id="SFLDG00002">
    <property type="entry name" value="C1.7:_P-type_atpase_like"/>
    <property type="match status" value="1"/>
</dbReference>
<feature type="transmembrane region" description="Helical" evidence="10">
    <location>
        <begin position="765"/>
        <end position="789"/>
    </location>
</feature>
<dbReference type="PANTHER" id="PTHR42861">
    <property type="entry name" value="CALCIUM-TRANSPORTING ATPASE"/>
    <property type="match status" value="1"/>
</dbReference>
<evidence type="ECO:0000313" key="12">
    <source>
        <dbReference type="EMBL" id="RCG25809.1"/>
    </source>
</evidence>
<keyword evidence="3" id="KW-0547">Nucleotide-binding</keyword>
<dbReference type="Pfam" id="PF00702">
    <property type="entry name" value="Hydrolase"/>
    <property type="match status" value="1"/>
</dbReference>
<reference evidence="12 13" key="1">
    <citation type="submission" date="2018-06" db="EMBL/GenBank/DDBJ databases">
        <title>Streptomyces reniochalinae sp. nov. and Streptomyces diacarnus sp. nov. from marine sponges.</title>
        <authorList>
            <person name="Li L."/>
        </authorList>
    </citation>
    <scope>NUCLEOTIDE SEQUENCE [LARGE SCALE GENOMIC DNA]</scope>
    <source>
        <strain evidence="12 13">LHW50302</strain>
    </source>
</reference>
<dbReference type="Gene3D" id="3.40.1110.10">
    <property type="entry name" value="Calcium-transporting ATPase, cytoplasmic domain N"/>
    <property type="match status" value="1"/>
</dbReference>
<evidence type="ECO:0000256" key="7">
    <source>
        <dbReference type="ARBA" id="ARBA00023136"/>
    </source>
</evidence>
<dbReference type="InterPro" id="IPR004014">
    <property type="entry name" value="ATPase_P-typ_cation-transptr_N"/>
</dbReference>
<accession>A0A367F7A7</accession>
<keyword evidence="12" id="KW-0378">Hydrolase</keyword>
<dbReference type="InterPro" id="IPR006068">
    <property type="entry name" value="ATPase_P-typ_cation-transptr_C"/>
</dbReference>
<dbReference type="SMART" id="SM00831">
    <property type="entry name" value="Cation_ATPase_N"/>
    <property type="match status" value="1"/>
</dbReference>
<organism evidence="12 13">
    <name type="scientific">Streptomyces reniochalinae</name>
    <dbReference type="NCBI Taxonomy" id="2250578"/>
    <lineage>
        <taxon>Bacteria</taxon>
        <taxon>Bacillati</taxon>
        <taxon>Actinomycetota</taxon>
        <taxon>Actinomycetes</taxon>
        <taxon>Kitasatosporales</taxon>
        <taxon>Streptomycetaceae</taxon>
        <taxon>Streptomyces</taxon>
    </lineage>
</organism>
<feature type="transmembrane region" description="Helical" evidence="10">
    <location>
        <begin position="859"/>
        <end position="881"/>
    </location>
</feature>
<name>A0A367F7A7_9ACTN</name>
<dbReference type="InterPro" id="IPR001757">
    <property type="entry name" value="P_typ_ATPase"/>
</dbReference>
<sequence>MPETAGLSRRGEGPVRARSEAAPLEHAAGLAAHAPLAALRRLEAGPRGLTEAEAADRLARYGENSPPSWRTPSLWRRLCRGVRDPFTAVLLCLAVVSTAVGSWGTAGVIAALVTVSCVLRACGELRADRSVAGLRALLAGTVTVVRRPDAGAARPLPRELPVGDLVPGDVVRLGPGDLVPADVLLLRSTGLVVHQAPLTGESGPLSKHRADAAAVPPAGDTELFEQPHLCFQGSSVVAGGGTAVVIATGAATRLAAGHGHGRGRVRAAHGAFDRSVRGVAWTLVRFMLLTPPLALAADAAVSGHGVQILPFAVAVAVSLTPEMLPVVMTAVLARGAVSLAREHRLIVRRLSALPDLGAMDVLCLDKTGTLTQDRPVVDQALNADCAPDPAVLRWAALNALWTVQLAENPVPDALDEAVLRAAAHGVGAAADGSDAEPGVEAWEGVTALPFDPARRLSTAVVREPGRPGVHTLVVKGAVDTVLERCALPEAGREALRAAAARYASDGLRLLAVATAERGHRAGGRAMGVADERGLTFVGLVTLRDSLTEEAPEALRALSGRGVDVKILTGDDLGTAVRTCRELGLDPGDDVLTARRLDALGDEELAREARRVRVFARCTPRHKARVVSALRADGRTTGFLGDGVNDLAALRAADVALCPRDAVAPARESADVVLGERPFAGLGHALDAGRRAGVSLTAYLRVTLSSQLGNALAMLAAALLFPFVPMLPAQVLVQNLFFDAAQLAFAFDRSGPASPRRPAALRTGQVLRFITAFGVLNAVADLATFAVLALTVRGAADASGQALFHAGWFTENLLTQAMVMALLRSVPRFRRPAPPGPVGLAALLLAATGILLPLTTLGPLLGMVAALTPLSYALLALVLLLYGAALAAAMRRCAREGSSTGEAPGAGAPRSTGEAAGADCEAAPPVARG</sequence>
<dbReference type="PRINTS" id="PR00120">
    <property type="entry name" value="HATPASE"/>
</dbReference>
<keyword evidence="4" id="KW-0067">ATP-binding</keyword>
<evidence type="ECO:0000256" key="1">
    <source>
        <dbReference type="ARBA" id="ARBA00004651"/>
    </source>
</evidence>
<comment type="subcellular location">
    <subcellularLocation>
        <location evidence="1">Cell membrane</location>
        <topology evidence="1">Multi-pass membrane protein</topology>
    </subcellularLocation>
</comment>
<dbReference type="GO" id="GO:0005524">
    <property type="term" value="F:ATP binding"/>
    <property type="evidence" value="ECO:0007669"/>
    <property type="project" value="UniProtKB-KW"/>
</dbReference>
<dbReference type="EMBL" id="QOIM01000017">
    <property type="protein sequence ID" value="RCG25809.1"/>
    <property type="molecule type" value="Genomic_DNA"/>
</dbReference>
<protein>
    <submittedName>
        <fullName evidence="12">HAD family hydrolase</fullName>
    </submittedName>
</protein>
<evidence type="ECO:0000256" key="10">
    <source>
        <dbReference type="SAM" id="Phobius"/>
    </source>
</evidence>
<dbReference type="PROSITE" id="PS00154">
    <property type="entry name" value="ATPASE_E1_E2"/>
    <property type="match status" value="1"/>
</dbReference>
<evidence type="ECO:0000256" key="5">
    <source>
        <dbReference type="ARBA" id="ARBA00022967"/>
    </source>
</evidence>
<dbReference type="Proteomes" id="UP000253507">
    <property type="component" value="Unassembled WGS sequence"/>
</dbReference>
<feature type="transmembrane region" description="Helical" evidence="10">
    <location>
        <begin position="801"/>
        <end position="822"/>
    </location>
</feature>
<dbReference type="InterPro" id="IPR059000">
    <property type="entry name" value="ATPase_P-type_domA"/>
</dbReference>
<dbReference type="GO" id="GO:0016887">
    <property type="term" value="F:ATP hydrolysis activity"/>
    <property type="evidence" value="ECO:0007669"/>
    <property type="project" value="InterPro"/>
</dbReference>
<evidence type="ECO:0000313" key="13">
    <source>
        <dbReference type="Proteomes" id="UP000253507"/>
    </source>
</evidence>
<dbReference type="SUPFAM" id="SSF81665">
    <property type="entry name" value="Calcium ATPase, transmembrane domain M"/>
    <property type="match status" value="1"/>
</dbReference>
<dbReference type="RefSeq" id="WP_114013469.1">
    <property type="nucleotide sequence ID" value="NZ_QOIM01000017.1"/>
</dbReference>